<name>A0ABX0A0B4_9BACI</name>
<dbReference type="Gene3D" id="3.40.1090.10">
    <property type="entry name" value="Cytosolic phospholipase A2 catalytic domain"/>
    <property type="match status" value="2"/>
</dbReference>
<evidence type="ECO:0000313" key="4">
    <source>
        <dbReference type="EMBL" id="NCU16796.1"/>
    </source>
</evidence>
<feature type="active site" description="Proton acceptor" evidence="2">
    <location>
        <position position="183"/>
    </location>
</feature>
<gene>
    <name evidence="4" type="ORF">GW534_03275</name>
</gene>
<dbReference type="SUPFAM" id="SSF52151">
    <property type="entry name" value="FabD/lysophospholipase-like"/>
    <property type="match status" value="1"/>
</dbReference>
<dbReference type="InterPro" id="IPR052580">
    <property type="entry name" value="Lipid_Hydrolase"/>
</dbReference>
<feature type="active site" description="Nucleophile" evidence="2">
    <location>
        <position position="38"/>
    </location>
</feature>
<dbReference type="RefSeq" id="WP_161919628.1">
    <property type="nucleotide sequence ID" value="NZ_JAACYS010000008.1"/>
</dbReference>
<evidence type="ECO:0000259" key="3">
    <source>
        <dbReference type="PROSITE" id="PS51635"/>
    </source>
</evidence>
<protein>
    <submittedName>
        <fullName evidence="4">Patatin-like phospholipase family protein</fullName>
    </submittedName>
</protein>
<keyword evidence="1 2" id="KW-0443">Lipid metabolism</keyword>
<dbReference type="CDD" id="cd07207">
    <property type="entry name" value="Pat_ExoU_VipD_like"/>
    <property type="match status" value="1"/>
</dbReference>
<feature type="domain" description="PNPLA" evidence="3">
    <location>
        <begin position="5"/>
        <end position="196"/>
    </location>
</feature>
<keyword evidence="2" id="KW-0378">Hydrolase</keyword>
<evidence type="ECO:0000256" key="2">
    <source>
        <dbReference type="PROSITE-ProRule" id="PRU01161"/>
    </source>
</evidence>
<proteinExistence type="predicted"/>
<organism evidence="4 5">
    <name type="scientific">Pallidibacillus pasinlerensis</name>
    <dbReference type="NCBI Taxonomy" id="2703818"/>
    <lineage>
        <taxon>Bacteria</taxon>
        <taxon>Bacillati</taxon>
        <taxon>Bacillota</taxon>
        <taxon>Bacilli</taxon>
        <taxon>Bacillales</taxon>
        <taxon>Bacillaceae</taxon>
        <taxon>Pallidibacillus</taxon>
    </lineage>
</organism>
<dbReference type="InterPro" id="IPR016035">
    <property type="entry name" value="Acyl_Trfase/lysoPLipase"/>
</dbReference>
<reference evidence="4 5" key="1">
    <citation type="submission" date="2020-01" db="EMBL/GenBank/DDBJ databases">
        <title>A novel Bacillus sp. from Pasinler.</title>
        <authorList>
            <person name="Adiguzel A."/>
            <person name="Ay H."/>
            <person name="Baltaci M.O."/>
        </authorList>
    </citation>
    <scope>NUCLEOTIDE SEQUENCE [LARGE SCALE GENOMIC DNA]</scope>
    <source>
        <strain evidence="4 5">P1</strain>
    </source>
</reference>
<dbReference type="Pfam" id="PF01734">
    <property type="entry name" value="Patatin"/>
    <property type="match status" value="1"/>
</dbReference>
<keyword evidence="2" id="KW-0442">Lipid degradation</keyword>
<dbReference type="PANTHER" id="PTHR46394">
    <property type="entry name" value="ANNEXIN"/>
    <property type="match status" value="1"/>
</dbReference>
<dbReference type="PANTHER" id="PTHR46394:SF1">
    <property type="entry name" value="PNPLA DOMAIN-CONTAINING PROTEIN"/>
    <property type="match status" value="1"/>
</dbReference>
<comment type="caution">
    <text evidence="4">The sequence shown here is derived from an EMBL/GenBank/DDBJ whole genome shotgun (WGS) entry which is preliminary data.</text>
</comment>
<feature type="short sequence motif" description="DGA/G" evidence="2">
    <location>
        <begin position="183"/>
        <end position="185"/>
    </location>
</feature>
<sequence length="294" mass="33253">MKIDGVFSGGGIKGLAFVGAYQVLEERGYQFKRLAGTSAGSIVAAMIAAGYNAEEMYHELNSLDANQILDNKRSIFPFKFIKWLPIYWRLGLYTGQALEDWISERLKKKGVKTFGDLPPGVLRVVASDLTNGSIVILPDDLHKYDIPFESFPVAKAIRMSCSLPYFFEPVLLKTNKGKIIIVDGGVLSNFPMWLFDKENVKKRRPVLGLKLSPDYQSIPPNEINNALQMFEALFTTMMDAHDARYISRKHEKNIVFIPTDGIVATEFTLTDAKKQELVNIGREQTIKFLKKWTY</sequence>
<accession>A0ABX0A0B4</accession>
<dbReference type="PROSITE" id="PS51635">
    <property type="entry name" value="PNPLA"/>
    <property type="match status" value="1"/>
</dbReference>
<feature type="short sequence motif" description="GXGXXG" evidence="2">
    <location>
        <begin position="9"/>
        <end position="14"/>
    </location>
</feature>
<evidence type="ECO:0000256" key="1">
    <source>
        <dbReference type="ARBA" id="ARBA00023098"/>
    </source>
</evidence>
<feature type="short sequence motif" description="GXSXG" evidence="2">
    <location>
        <begin position="36"/>
        <end position="40"/>
    </location>
</feature>
<dbReference type="EMBL" id="JAACYS010000008">
    <property type="protein sequence ID" value="NCU16796.1"/>
    <property type="molecule type" value="Genomic_DNA"/>
</dbReference>
<evidence type="ECO:0000313" key="5">
    <source>
        <dbReference type="Proteomes" id="UP000743899"/>
    </source>
</evidence>
<keyword evidence="5" id="KW-1185">Reference proteome</keyword>
<dbReference type="InterPro" id="IPR002641">
    <property type="entry name" value="PNPLA_dom"/>
</dbReference>
<dbReference type="Proteomes" id="UP000743899">
    <property type="component" value="Unassembled WGS sequence"/>
</dbReference>